<dbReference type="AlphaFoldDB" id="F7ZG18"/>
<dbReference type="GO" id="GO:0008865">
    <property type="term" value="F:fructokinase activity"/>
    <property type="evidence" value="ECO:0007669"/>
    <property type="project" value="UniProtKB-EC"/>
</dbReference>
<dbReference type="GO" id="GO:0005524">
    <property type="term" value="F:ATP binding"/>
    <property type="evidence" value="ECO:0007669"/>
    <property type="project" value="UniProtKB-KW"/>
</dbReference>
<keyword evidence="3" id="KW-0547">Nucleotide-binding</keyword>
<dbReference type="Gene3D" id="3.40.1190.20">
    <property type="match status" value="1"/>
</dbReference>
<keyword evidence="8" id="KW-1185">Reference proteome</keyword>
<dbReference type="STRING" id="391595.RLO149_c015630"/>
<dbReference type="EMBL" id="CP002623">
    <property type="protein sequence ID" value="AEI93558.1"/>
    <property type="molecule type" value="Genomic_DNA"/>
</dbReference>
<dbReference type="EC" id="2.7.1.4" evidence="7"/>
<reference evidence="7 8" key="1">
    <citation type="journal article" date="2011" name="BMC Genomics">
        <title>Comparative genome analysis and genome-guided physiological analysis of Roseobacter litoralis.</title>
        <authorList>
            <person name="Kalhoefer D."/>
            <person name="Thole S."/>
            <person name="Voget S."/>
            <person name="Lehmann R."/>
            <person name="Liesegang H."/>
            <person name="Wollher A."/>
            <person name="Daniel R."/>
            <person name="Simon M."/>
            <person name="Brinkhoff T."/>
        </authorList>
    </citation>
    <scope>NUCLEOTIDE SEQUENCE [LARGE SCALE GENOMIC DNA]</scope>
    <source>
        <strain evidence="8">ATCC 49566 / DSM 6996 / JCM 21268 / NBRC 15278 / OCh 149</strain>
    </source>
</reference>
<dbReference type="PROSITE" id="PS00584">
    <property type="entry name" value="PFKB_KINASES_2"/>
    <property type="match status" value="1"/>
</dbReference>
<evidence type="ECO:0000256" key="1">
    <source>
        <dbReference type="ARBA" id="ARBA00010688"/>
    </source>
</evidence>
<name>F7ZG18_ROSLO</name>
<evidence type="ECO:0000256" key="4">
    <source>
        <dbReference type="ARBA" id="ARBA00022777"/>
    </source>
</evidence>
<dbReference type="PANTHER" id="PTHR43085">
    <property type="entry name" value="HEXOKINASE FAMILY MEMBER"/>
    <property type="match status" value="1"/>
</dbReference>
<evidence type="ECO:0000256" key="3">
    <source>
        <dbReference type="ARBA" id="ARBA00022741"/>
    </source>
</evidence>
<evidence type="ECO:0000313" key="7">
    <source>
        <dbReference type="EMBL" id="AEI93558.1"/>
    </source>
</evidence>
<dbReference type="InterPro" id="IPR050306">
    <property type="entry name" value="PfkB_Carbo_kinase"/>
</dbReference>
<dbReference type="KEGG" id="rli:RLO149_c015630"/>
<evidence type="ECO:0000256" key="5">
    <source>
        <dbReference type="ARBA" id="ARBA00022840"/>
    </source>
</evidence>
<dbReference type="InterPro" id="IPR029056">
    <property type="entry name" value="Ribokinase-like"/>
</dbReference>
<dbReference type="Proteomes" id="UP000001353">
    <property type="component" value="Chromosome"/>
</dbReference>
<dbReference type="RefSeq" id="WP_013961492.1">
    <property type="nucleotide sequence ID" value="NC_015730.1"/>
</dbReference>
<dbReference type="HOGENOM" id="CLU_027634_6_2_5"/>
<dbReference type="PANTHER" id="PTHR43085:SF1">
    <property type="entry name" value="PSEUDOURIDINE KINASE-RELATED"/>
    <property type="match status" value="1"/>
</dbReference>
<dbReference type="OrthoDB" id="9795789at2"/>
<proteinExistence type="inferred from homology"/>
<protein>
    <submittedName>
        <fullName evidence="7">Fructokinase</fullName>
        <ecNumber evidence="7">2.7.1.4</ecNumber>
    </submittedName>
</protein>
<accession>F7ZG18</accession>
<evidence type="ECO:0000256" key="2">
    <source>
        <dbReference type="ARBA" id="ARBA00022679"/>
    </source>
</evidence>
<dbReference type="CDD" id="cd01167">
    <property type="entry name" value="bac_FRK"/>
    <property type="match status" value="1"/>
</dbReference>
<keyword evidence="2 7" id="KW-0808">Transferase</keyword>
<organism evidence="7 8">
    <name type="scientific">Roseobacter litoralis (strain ATCC 49566 / DSM 6996 / JCM 21268 / NBRC 15278 / OCh 149)</name>
    <dbReference type="NCBI Taxonomy" id="391595"/>
    <lineage>
        <taxon>Bacteria</taxon>
        <taxon>Pseudomonadati</taxon>
        <taxon>Pseudomonadota</taxon>
        <taxon>Alphaproteobacteria</taxon>
        <taxon>Rhodobacterales</taxon>
        <taxon>Roseobacteraceae</taxon>
        <taxon>Roseobacter</taxon>
    </lineage>
</organism>
<dbReference type="eggNOG" id="COG0524">
    <property type="taxonomic scope" value="Bacteria"/>
</dbReference>
<dbReference type="InterPro" id="IPR002173">
    <property type="entry name" value="Carboh/pur_kinase_PfkB_CS"/>
</dbReference>
<dbReference type="Pfam" id="PF00294">
    <property type="entry name" value="PfkB"/>
    <property type="match status" value="1"/>
</dbReference>
<sequence length="310" mass="32510">MILCCGEALIDMIPTPTSAGADGFVPHSGGAIFNTAIGLGRLGVPTGFLTGLSTDLFGEQLVSDLIASHVNADYAVRSDLPTTLAFVRLTGGQATYTFYDENSAGRSLQPDQLPQISPDVTALYFGGISLISEPCAEFYAALALRDSAQRVIMLDPNIRPGFIRDETRYRARLDRMIAVADILKVSDEDLDWIVPGSGTPEDKAIDMTAKGPRIVIVTRGSAGASAYFADGRVVTVTAQTAVVVDTVGAGDTFNSGVLAHLSMAGLLSKPRVQDIGPADMENALALGARVAAVTVARAGANPPWAQELNI</sequence>
<keyword evidence="5" id="KW-0067">ATP-binding</keyword>
<comment type="similarity">
    <text evidence="1">Belongs to the carbohydrate kinase PfkB family.</text>
</comment>
<gene>
    <name evidence="7" type="ordered locus">RLO149_c015630</name>
</gene>
<dbReference type="InterPro" id="IPR011611">
    <property type="entry name" value="PfkB_dom"/>
</dbReference>
<evidence type="ECO:0000313" key="8">
    <source>
        <dbReference type="Proteomes" id="UP000001353"/>
    </source>
</evidence>
<keyword evidence="4" id="KW-0418">Kinase</keyword>
<dbReference type="PROSITE" id="PS50042">
    <property type="entry name" value="CNMP_BINDING_3"/>
    <property type="match status" value="1"/>
</dbReference>
<evidence type="ECO:0000259" key="6">
    <source>
        <dbReference type="PROSITE" id="PS50042"/>
    </source>
</evidence>
<feature type="domain" description="Cyclic nucleotide-binding" evidence="6">
    <location>
        <begin position="216"/>
        <end position="275"/>
    </location>
</feature>
<dbReference type="SUPFAM" id="SSF53613">
    <property type="entry name" value="Ribokinase-like"/>
    <property type="match status" value="1"/>
</dbReference>
<dbReference type="InterPro" id="IPR000595">
    <property type="entry name" value="cNMP-bd_dom"/>
</dbReference>